<evidence type="ECO:0000256" key="3">
    <source>
        <dbReference type="ARBA" id="ARBA00022691"/>
    </source>
</evidence>
<dbReference type="PANTHER" id="PTHR43167">
    <property type="entry name" value="PUTATIVE (AFU_ORTHOLOGUE AFUA_6G01830)-RELATED"/>
    <property type="match status" value="1"/>
</dbReference>
<comment type="caution">
    <text evidence="4">The sequence shown here is derived from an EMBL/GenBank/DDBJ whole genome shotgun (WGS) entry which is preliminary data.</text>
</comment>
<evidence type="ECO:0000256" key="2">
    <source>
        <dbReference type="ARBA" id="ARBA00022679"/>
    </source>
</evidence>
<keyword evidence="3" id="KW-0949">S-adenosyl-L-methionine</keyword>
<sequence length="196" mass="21569">MLTSSILQRLQQLWQEGEHFDASHSERREKRLNITPDTGKFLYQLSRSRRARTVLEIGTSNGFSTVWLGLAAKAHKGRVLTVDSSAHKTALARATLDAFGLHDVVSLRTGDAFSLLADANDESVDLLFLDADRARYQGYWPEITRILAPGGLVVMDNALSHAGECADFIAAVLATHGYLAETYPIGKGQFVILKDL</sequence>
<proteinExistence type="predicted"/>
<dbReference type="CDD" id="cd02440">
    <property type="entry name" value="AdoMet_MTases"/>
    <property type="match status" value="1"/>
</dbReference>
<dbReference type="GO" id="GO:0008168">
    <property type="term" value="F:methyltransferase activity"/>
    <property type="evidence" value="ECO:0007669"/>
    <property type="project" value="UniProtKB-KW"/>
</dbReference>
<keyword evidence="5" id="KW-1185">Reference proteome</keyword>
<evidence type="ECO:0000313" key="4">
    <source>
        <dbReference type="EMBL" id="MDC7716746.1"/>
    </source>
</evidence>
<keyword evidence="1 4" id="KW-0489">Methyltransferase</keyword>
<gene>
    <name evidence="4" type="ORF">PQU95_05895</name>
</gene>
<dbReference type="PANTHER" id="PTHR43167:SF1">
    <property type="entry name" value="PUTATIVE (AFU_ORTHOLOGUE AFUA_6G01830)-RELATED"/>
    <property type="match status" value="1"/>
</dbReference>
<dbReference type="InterPro" id="IPR002935">
    <property type="entry name" value="SAM_O-MeTrfase"/>
</dbReference>
<dbReference type="Gene3D" id="3.40.50.150">
    <property type="entry name" value="Vaccinia Virus protein VP39"/>
    <property type="match status" value="1"/>
</dbReference>
<accession>A0ABT5IW04</accession>
<reference evidence="4 5" key="1">
    <citation type="submission" date="2023-01" db="EMBL/GenBank/DDBJ databases">
        <title>Novel species of the genus Vogesella isolated from rivers.</title>
        <authorList>
            <person name="Lu H."/>
        </authorList>
    </citation>
    <scope>NUCLEOTIDE SEQUENCE [LARGE SCALE GENOMIC DNA]</scope>
    <source>
        <strain evidence="4 5">DC21W</strain>
    </source>
</reference>
<dbReference type="EC" id="2.1.1.-" evidence="4"/>
<dbReference type="Pfam" id="PF01596">
    <property type="entry name" value="Methyltransf_3"/>
    <property type="match status" value="1"/>
</dbReference>
<dbReference type="SUPFAM" id="SSF53335">
    <property type="entry name" value="S-adenosyl-L-methionine-dependent methyltransferases"/>
    <property type="match status" value="1"/>
</dbReference>
<dbReference type="InterPro" id="IPR029063">
    <property type="entry name" value="SAM-dependent_MTases_sf"/>
</dbReference>
<evidence type="ECO:0000313" key="5">
    <source>
        <dbReference type="Proteomes" id="UP001219956"/>
    </source>
</evidence>
<dbReference type="GO" id="GO:0032259">
    <property type="term" value="P:methylation"/>
    <property type="evidence" value="ECO:0007669"/>
    <property type="project" value="UniProtKB-KW"/>
</dbReference>
<protein>
    <submittedName>
        <fullName evidence="4">Class I SAM-dependent methyltransferase</fullName>
        <ecNumber evidence="4">2.1.1.-</ecNumber>
    </submittedName>
</protein>
<name>A0ABT5IW04_9NEIS</name>
<dbReference type="RefSeq" id="WP_272751140.1">
    <property type="nucleotide sequence ID" value="NZ_JAQQLF010000006.1"/>
</dbReference>
<dbReference type="PROSITE" id="PS51682">
    <property type="entry name" value="SAM_OMT_I"/>
    <property type="match status" value="1"/>
</dbReference>
<evidence type="ECO:0000256" key="1">
    <source>
        <dbReference type="ARBA" id="ARBA00022603"/>
    </source>
</evidence>
<dbReference type="Proteomes" id="UP001219956">
    <property type="component" value="Unassembled WGS sequence"/>
</dbReference>
<keyword evidence="2 4" id="KW-0808">Transferase</keyword>
<dbReference type="EMBL" id="JAQQLF010000006">
    <property type="protein sequence ID" value="MDC7716746.1"/>
    <property type="molecule type" value="Genomic_DNA"/>
</dbReference>
<organism evidence="4 5">
    <name type="scientific">Vogesella aquatica</name>
    <dbReference type="NCBI Taxonomy" id="2984206"/>
    <lineage>
        <taxon>Bacteria</taxon>
        <taxon>Pseudomonadati</taxon>
        <taxon>Pseudomonadota</taxon>
        <taxon>Betaproteobacteria</taxon>
        <taxon>Neisseriales</taxon>
        <taxon>Chromobacteriaceae</taxon>
        <taxon>Vogesella</taxon>
    </lineage>
</organism>